<evidence type="ECO:0000313" key="2">
    <source>
        <dbReference type="Proteomes" id="UP001602119"/>
    </source>
</evidence>
<protein>
    <submittedName>
        <fullName evidence="1">Nucleotidyl transferase AbiEii/AbiGii toxin family protein</fullName>
    </submittedName>
</protein>
<proteinExistence type="predicted"/>
<dbReference type="GO" id="GO:0016740">
    <property type="term" value="F:transferase activity"/>
    <property type="evidence" value="ECO:0007669"/>
    <property type="project" value="UniProtKB-KW"/>
</dbReference>
<dbReference type="EMBL" id="JBIAXI010000007">
    <property type="protein sequence ID" value="MFF4773910.1"/>
    <property type="molecule type" value="Genomic_DNA"/>
</dbReference>
<organism evidence="1 2">
    <name type="scientific">Microtetraspora fusca</name>
    <dbReference type="NCBI Taxonomy" id="1997"/>
    <lineage>
        <taxon>Bacteria</taxon>
        <taxon>Bacillati</taxon>
        <taxon>Actinomycetota</taxon>
        <taxon>Actinomycetes</taxon>
        <taxon>Streptosporangiales</taxon>
        <taxon>Streptosporangiaceae</taxon>
        <taxon>Microtetraspora</taxon>
    </lineage>
</organism>
<reference evidence="1 2" key="1">
    <citation type="submission" date="2024-10" db="EMBL/GenBank/DDBJ databases">
        <title>The Natural Products Discovery Center: Release of the First 8490 Sequenced Strains for Exploring Actinobacteria Biosynthetic Diversity.</title>
        <authorList>
            <person name="Kalkreuter E."/>
            <person name="Kautsar S.A."/>
            <person name="Yang D."/>
            <person name="Bader C.D."/>
            <person name="Teijaro C.N."/>
            <person name="Fluegel L."/>
            <person name="Davis C.M."/>
            <person name="Simpson J.R."/>
            <person name="Lauterbach L."/>
            <person name="Steele A.D."/>
            <person name="Gui C."/>
            <person name="Meng S."/>
            <person name="Li G."/>
            <person name="Viehrig K."/>
            <person name="Ye F."/>
            <person name="Su P."/>
            <person name="Kiefer A.F."/>
            <person name="Nichols A."/>
            <person name="Cepeda A.J."/>
            <person name="Yan W."/>
            <person name="Fan B."/>
            <person name="Jiang Y."/>
            <person name="Adhikari A."/>
            <person name="Zheng C.-J."/>
            <person name="Schuster L."/>
            <person name="Cowan T.M."/>
            <person name="Smanski M.J."/>
            <person name="Chevrette M.G."/>
            <person name="De Carvalho L.P.S."/>
            <person name="Shen B."/>
        </authorList>
    </citation>
    <scope>NUCLEOTIDE SEQUENCE [LARGE SCALE GENOMIC DNA]</scope>
    <source>
        <strain evidence="1 2">NPDC001281</strain>
    </source>
</reference>
<gene>
    <name evidence="1" type="ORF">ACFY05_13725</name>
</gene>
<comment type="caution">
    <text evidence="1">The sequence shown here is derived from an EMBL/GenBank/DDBJ whole genome shotgun (WGS) entry which is preliminary data.</text>
</comment>
<dbReference type="InterPro" id="IPR014942">
    <property type="entry name" value="AbiEii"/>
</dbReference>
<dbReference type="RefSeq" id="WP_387342316.1">
    <property type="nucleotide sequence ID" value="NZ_JBIAXI010000007.1"/>
</dbReference>
<sequence length="299" mass="33089">MSPYPPNDTSVGRAYNHLRTLARRERRSTEELITLYALERFLFRISASDLADRFVLKGGLLLALFEARRTTRDIDLLARAISNDEEIVLAHVAKIAAMPLDDGIDFEHSALRASPIREDDFYGGIRVIIPARLGRARARLQLDISFGDPVTPAPQRIRYPELVDGGSFPLLGYPIETVLAEKVITCLERSSSNTRDRDYADVWRLTGQHDLSAAPLRHALDATAAHRGLVLGPLSDVIGGLATSRQLPYSAWRAKQGVEGAGYPKDFTTVVQGVIAFADPLLEAASPVSRWDRSSRTWS</sequence>
<accession>A0ABW6V412</accession>
<keyword evidence="1" id="KW-0808">Transferase</keyword>
<name>A0ABW6V412_MICFU</name>
<dbReference type="Proteomes" id="UP001602119">
    <property type="component" value="Unassembled WGS sequence"/>
</dbReference>
<evidence type="ECO:0000313" key="1">
    <source>
        <dbReference type="EMBL" id="MFF4773910.1"/>
    </source>
</evidence>
<dbReference type="Pfam" id="PF08843">
    <property type="entry name" value="AbiEii"/>
    <property type="match status" value="1"/>
</dbReference>
<keyword evidence="2" id="KW-1185">Reference proteome</keyword>